<dbReference type="Pfam" id="PF00400">
    <property type="entry name" value="WD40"/>
    <property type="match status" value="5"/>
</dbReference>
<dbReference type="CDD" id="cd00200">
    <property type="entry name" value="WD40"/>
    <property type="match status" value="1"/>
</dbReference>
<evidence type="ECO:0000313" key="4">
    <source>
        <dbReference type="EMBL" id="KAG1816373.1"/>
    </source>
</evidence>
<dbReference type="EMBL" id="JABBWG010000016">
    <property type="protein sequence ID" value="KAG1816373.1"/>
    <property type="molecule type" value="Genomic_DNA"/>
</dbReference>
<organism evidence="4 5">
    <name type="scientific">Suillus subaureus</name>
    <dbReference type="NCBI Taxonomy" id="48587"/>
    <lineage>
        <taxon>Eukaryota</taxon>
        <taxon>Fungi</taxon>
        <taxon>Dikarya</taxon>
        <taxon>Basidiomycota</taxon>
        <taxon>Agaricomycotina</taxon>
        <taxon>Agaricomycetes</taxon>
        <taxon>Agaricomycetidae</taxon>
        <taxon>Boletales</taxon>
        <taxon>Suillineae</taxon>
        <taxon>Suillaceae</taxon>
        <taxon>Suillus</taxon>
    </lineage>
</organism>
<evidence type="ECO:0000256" key="1">
    <source>
        <dbReference type="ARBA" id="ARBA00022574"/>
    </source>
</evidence>
<reference evidence="4" key="1">
    <citation type="journal article" date="2020" name="New Phytol.">
        <title>Comparative genomics reveals dynamic genome evolution in host specialist ectomycorrhizal fungi.</title>
        <authorList>
            <person name="Lofgren L.A."/>
            <person name="Nguyen N.H."/>
            <person name="Vilgalys R."/>
            <person name="Ruytinx J."/>
            <person name="Liao H.L."/>
            <person name="Branco S."/>
            <person name="Kuo A."/>
            <person name="LaButti K."/>
            <person name="Lipzen A."/>
            <person name="Andreopoulos W."/>
            <person name="Pangilinan J."/>
            <person name="Riley R."/>
            <person name="Hundley H."/>
            <person name="Na H."/>
            <person name="Barry K."/>
            <person name="Grigoriev I.V."/>
            <person name="Stajich J.E."/>
            <person name="Kennedy P.G."/>
        </authorList>
    </citation>
    <scope>NUCLEOTIDE SEQUENCE</scope>
    <source>
        <strain evidence="4">MN1</strain>
    </source>
</reference>
<keyword evidence="1 3" id="KW-0853">WD repeat</keyword>
<feature type="non-terminal residue" evidence="4">
    <location>
        <position position="1"/>
    </location>
</feature>
<dbReference type="Gene3D" id="2.130.10.10">
    <property type="entry name" value="YVTN repeat-like/Quinoprotein amine dehydrogenase"/>
    <property type="match status" value="2"/>
</dbReference>
<dbReference type="PROSITE" id="PS50082">
    <property type="entry name" value="WD_REPEATS_2"/>
    <property type="match status" value="4"/>
</dbReference>
<feature type="non-terminal residue" evidence="4">
    <location>
        <position position="265"/>
    </location>
</feature>
<dbReference type="SMART" id="SM00320">
    <property type="entry name" value="WD40"/>
    <property type="match status" value="6"/>
</dbReference>
<dbReference type="PANTHER" id="PTHR22847:SF637">
    <property type="entry name" value="WD REPEAT DOMAIN 5B"/>
    <property type="match status" value="1"/>
</dbReference>
<keyword evidence="5" id="KW-1185">Reference proteome</keyword>
<keyword evidence="2" id="KW-0677">Repeat</keyword>
<dbReference type="InterPro" id="IPR015943">
    <property type="entry name" value="WD40/YVTN_repeat-like_dom_sf"/>
</dbReference>
<feature type="repeat" description="WD" evidence="3">
    <location>
        <begin position="26"/>
        <end position="60"/>
    </location>
</feature>
<gene>
    <name evidence="4" type="ORF">BJ212DRAFT_1232421</name>
</gene>
<dbReference type="Proteomes" id="UP000807769">
    <property type="component" value="Unassembled WGS sequence"/>
</dbReference>
<dbReference type="PROSITE" id="PS50294">
    <property type="entry name" value="WD_REPEATS_REGION"/>
    <property type="match status" value="3"/>
</dbReference>
<comment type="caution">
    <text evidence="4">The sequence shown here is derived from an EMBL/GenBank/DDBJ whole genome shotgun (WGS) entry which is preliminary data.</text>
</comment>
<dbReference type="InterPro" id="IPR036322">
    <property type="entry name" value="WD40_repeat_dom_sf"/>
</dbReference>
<dbReference type="SUPFAM" id="SSF50978">
    <property type="entry name" value="WD40 repeat-like"/>
    <property type="match status" value="1"/>
</dbReference>
<evidence type="ECO:0000313" key="5">
    <source>
        <dbReference type="Proteomes" id="UP000807769"/>
    </source>
</evidence>
<dbReference type="InterPro" id="IPR001680">
    <property type="entry name" value="WD40_rpt"/>
</dbReference>
<evidence type="ECO:0000256" key="3">
    <source>
        <dbReference type="PROSITE-ProRule" id="PRU00221"/>
    </source>
</evidence>
<accession>A0A9P7JDQ5</accession>
<dbReference type="GeneID" id="64623525"/>
<dbReference type="AlphaFoldDB" id="A0A9P7JDQ5"/>
<sequence>NGSLQVWNLKSGEQIGDNWWDIESDVHTIALSPDGENLASGSKDGAVRLWNIDTGKVINKWTGHKGLVTSVCWHQDGLQVVSGSLNGTAWQWNVENRETLLALTETRHTRVEAVVYLPDTNMFVTAGFDESSTIGLRDCSVKVWDAMTGELVTTLKGHTDTVSCLTWGVELISRLADHWIRIWNTSTWEQIICLDEHSAGVNAIAVYDCILASTLHNKTAQLWNLDNGQPISSPIKHADAVSCVSFSADGQLVATGCHDHNVYAW</sequence>
<dbReference type="PANTHER" id="PTHR22847">
    <property type="entry name" value="WD40 REPEAT PROTEIN"/>
    <property type="match status" value="1"/>
</dbReference>
<dbReference type="OrthoDB" id="3203311at2759"/>
<feature type="repeat" description="WD" evidence="3">
    <location>
        <begin position="155"/>
        <end position="187"/>
    </location>
</feature>
<dbReference type="InterPro" id="IPR019775">
    <property type="entry name" value="WD40_repeat_CS"/>
</dbReference>
<feature type="repeat" description="WD" evidence="3">
    <location>
        <begin position="234"/>
        <end position="265"/>
    </location>
</feature>
<dbReference type="PROSITE" id="PS00678">
    <property type="entry name" value="WD_REPEATS_1"/>
    <property type="match status" value="1"/>
</dbReference>
<proteinExistence type="predicted"/>
<name>A0A9P7JDQ5_9AGAM</name>
<protein>
    <submittedName>
        <fullName evidence="4">WD40-repeat-containing domain protein</fullName>
    </submittedName>
</protein>
<dbReference type="RefSeq" id="XP_041193046.1">
    <property type="nucleotide sequence ID" value="XM_041329508.1"/>
</dbReference>
<feature type="repeat" description="WD" evidence="3">
    <location>
        <begin position="61"/>
        <end position="102"/>
    </location>
</feature>
<dbReference type="PROSITE" id="PS50231">
    <property type="entry name" value="RICIN_B_LECTIN"/>
    <property type="match status" value="1"/>
</dbReference>
<dbReference type="GO" id="GO:1990234">
    <property type="term" value="C:transferase complex"/>
    <property type="evidence" value="ECO:0007669"/>
    <property type="project" value="UniProtKB-ARBA"/>
</dbReference>
<evidence type="ECO:0000256" key="2">
    <source>
        <dbReference type="ARBA" id="ARBA00022737"/>
    </source>
</evidence>